<sequence>MEDKGKQTNELDRARIQKLIDEFDDGTFLDETGDFKYTNPEVTSVIHMDNMNHLGNATQNQYQQHVGAIHGFHSEDLIELQNMKLVEDNPETSLGDQSSSSKHQSHVGDQTQYEKSTTQQQNFNEQTDRYPDNQKVQSQRRENTTRQRSFNQRNNRHPDSQRVEAQSKESFARKWGPNEQ</sequence>
<feature type="non-terminal residue" evidence="2">
    <location>
        <position position="180"/>
    </location>
</feature>
<evidence type="ECO:0000313" key="2">
    <source>
        <dbReference type="EMBL" id="CEK77028.1"/>
    </source>
</evidence>
<feature type="compositionally biased region" description="Basic and acidic residues" evidence="1">
    <location>
        <begin position="156"/>
        <end position="172"/>
    </location>
</feature>
<evidence type="ECO:0000256" key="1">
    <source>
        <dbReference type="SAM" id="MobiDB-lite"/>
    </source>
</evidence>
<name>A0A0B7A8E0_9EUPU</name>
<gene>
    <name evidence="2" type="primary">ORF102671</name>
</gene>
<feature type="region of interest" description="Disordered" evidence="1">
    <location>
        <begin position="83"/>
        <end position="180"/>
    </location>
</feature>
<reference evidence="2" key="1">
    <citation type="submission" date="2014-12" db="EMBL/GenBank/DDBJ databases">
        <title>Insight into the proteome of Arion vulgaris.</title>
        <authorList>
            <person name="Aradska J."/>
            <person name="Bulat T."/>
            <person name="Smidak R."/>
            <person name="Sarate P."/>
            <person name="Gangsoo J."/>
            <person name="Sialana F."/>
            <person name="Bilban M."/>
            <person name="Lubec G."/>
        </authorList>
    </citation>
    <scope>NUCLEOTIDE SEQUENCE</scope>
    <source>
        <tissue evidence="2">Skin</tissue>
    </source>
</reference>
<proteinExistence type="predicted"/>
<dbReference type="AlphaFoldDB" id="A0A0B7A8E0"/>
<dbReference type="EMBL" id="HACG01030163">
    <property type="protein sequence ID" value="CEK77028.1"/>
    <property type="molecule type" value="Transcribed_RNA"/>
</dbReference>
<protein>
    <submittedName>
        <fullName evidence="2">Uncharacterized protein</fullName>
    </submittedName>
</protein>
<feature type="compositionally biased region" description="Polar residues" evidence="1">
    <location>
        <begin position="91"/>
        <end position="125"/>
    </location>
</feature>
<organism evidence="2">
    <name type="scientific">Arion vulgaris</name>
    <dbReference type="NCBI Taxonomy" id="1028688"/>
    <lineage>
        <taxon>Eukaryota</taxon>
        <taxon>Metazoa</taxon>
        <taxon>Spiralia</taxon>
        <taxon>Lophotrochozoa</taxon>
        <taxon>Mollusca</taxon>
        <taxon>Gastropoda</taxon>
        <taxon>Heterobranchia</taxon>
        <taxon>Euthyneura</taxon>
        <taxon>Panpulmonata</taxon>
        <taxon>Eupulmonata</taxon>
        <taxon>Stylommatophora</taxon>
        <taxon>Helicina</taxon>
        <taxon>Arionoidea</taxon>
        <taxon>Arionidae</taxon>
        <taxon>Arion</taxon>
    </lineage>
</organism>
<accession>A0A0B7A8E0</accession>